<dbReference type="EMBL" id="CP106793">
    <property type="protein sequence ID" value="UXY23379.1"/>
    <property type="molecule type" value="Genomic_DNA"/>
</dbReference>
<organism evidence="1 2">
    <name type="scientific">Streptomyces cynarae</name>
    <dbReference type="NCBI Taxonomy" id="2981134"/>
    <lineage>
        <taxon>Bacteria</taxon>
        <taxon>Bacillati</taxon>
        <taxon>Actinomycetota</taxon>
        <taxon>Actinomycetes</taxon>
        <taxon>Kitasatosporales</taxon>
        <taxon>Streptomycetaceae</taxon>
        <taxon>Streptomyces</taxon>
    </lineage>
</organism>
<evidence type="ECO:0000313" key="1">
    <source>
        <dbReference type="EMBL" id="UXY23379.1"/>
    </source>
</evidence>
<sequence length="100" mass="10492">MKTTDTTVCVYDGSPAIEQAVADNGSSFGLCVDCGPAHAKGVAVEKALAKIEGYKSGADANVTELWNIIAGAIKRCGDPGAVMDQVLDLIERHRLGRVFL</sequence>
<protein>
    <submittedName>
        <fullName evidence="1">Uncharacterized protein</fullName>
    </submittedName>
</protein>
<accession>A0ABY6E9M6</accession>
<proteinExistence type="predicted"/>
<dbReference type="RefSeq" id="WP_263233529.1">
    <property type="nucleotide sequence ID" value="NZ_CP106793.1"/>
</dbReference>
<gene>
    <name evidence="1" type="ORF">N8I84_35260</name>
</gene>
<reference evidence="1" key="1">
    <citation type="submission" date="2022-10" db="EMBL/GenBank/DDBJ databases">
        <authorList>
            <person name="Mo P."/>
        </authorList>
    </citation>
    <scope>NUCLEOTIDE SEQUENCE</scope>
    <source>
        <strain evidence="1">HUAS 13-4</strain>
    </source>
</reference>
<name>A0ABY6E9M6_9ACTN</name>
<evidence type="ECO:0000313" key="2">
    <source>
        <dbReference type="Proteomes" id="UP001061298"/>
    </source>
</evidence>
<dbReference type="Proteomes" id="UP001061298">
    <property type="component" value="Chromosome"/>
</dbReference>
<keyword evidence="2" id="KW-1185">Reference proteome</keyword>